<feature type="compositionally biased region" description="Basic and acidic residues" evidence="1">
    <location>
        <begin position="137"/>
        <end position="148"/>
    </location>
</feature>
<dbReference type="EMBL" id="JABEZV010000013">
    <property type="protein sequence ID" value="MBA0728094.1"/>
    <property type="molecule type" value="Genomic_DNA"/>
</dbReference>
<dbReference type="Proteomes" id="UP000593574">
    <property type="component" value="Unassembled WGS sequence"/>
</dbReference>
<evidence type="ECO:0000313" key="2">
    <source>
        <dbReference type="EMBL" id="MBA0728094.1"/>
    </source>
</evidence>
<evidence type="ECO:0000313" key="3">
    <source>
        <dbReference type="Proteomes" id="UP000593574"/>
    </source>
</evidence>
<organism evidence="2 3">
    <name type="scientific">Gossypium laxum</name>
    <dbReference type="NCBI Taxonomy" id="34288"/>
    <lineage>
        <taxon>Eukaryota</taxon>
        <taxon>Viridiplantae</taxon>
        <taxon>Streptophyta</taxon>
        <taxon>Embryophyta</taxon>
        <taxon>Tracheophyta</taxon>
        <taxon>Spermatophyta</taxon>
        <taxon>Magnoliopsida</taxon>
        <taxon>eudicotyledons</taxon>
        <taxon>Gunneridae</taxon>
        <taxon>Pentapetalae</taxon>
        <taxon>rosids</taxon>
        <taxon>malvids</taxon>
        <taxon>Malvales</taxon>
        <taxon>Malvaceae</taxon>
        <taxon>Malvoideae</taxon>
        <taxon>Gossypium</taxon>
    </lineage>
</organism>
<comment type="caution">
    <text evidence="2">The sequence shown here is derived from an EMBL/GenBank/DDBJ whole genome shotgun (WGS) entry which is preliminary data.</text>
</comment>
<sequence length="182" mass="20903">RYLYKNWVQEKIGSLVRKVAKLDIKTNSRARDQFSMMAVFVDLKKPLTSQVLINERVQRVNNDDGKGDASNPVVKEVTPATMGEAFGPWMAIECKSRPLNPLGKDLMRLEEKKVDIMGVRFQKGDFLKLLKDKKMQSKSRPTGEEILNKRTLGQDNGSESRKHNPIMFKETRRGFIANEKTY</sequence>
<evidence type="ECO:0000256" key="1">
    <source>
        <dbReference type="SAM" id="MobiDB-lite"/>
    </source>
</evidence>
<name>A0A7J9AXI7_9ROSI</name>
<gene>
    <name evidence="2" type="ORF">Golax_001026</name>
</gene>
<feature type="region of interest" description="Disordered" evidence="1">
    <location>
        <begin position="137"/>
        <end position="167"/>
    </location>
</feature>
<proteinExistence type="predicted"/>
<reference evidence="2 3" key="1">
    <citation type="journal article" date="2019" name="Genome Biol. Evol.">
        <title>Insights into the evolution of the New World diploid cottons (Gossypium, subgenus Houzingenia) based on genome sequencing.</title>
        <authorList>
            <person name="Grover C.E."/>
            <person name="Arick M.A. 2nd"/>
            <person name="Thrash A."/>
            <person name="Conover J.L."/>
            <person name="Sanders W.S."/>
            <person name="Peterson D.G."/>
            <person name="Frelichowski J.E."/>
            <person name="Scheffler J.A."/>
            <person name="Scheffler B.E."/>
            <person name="Wendel J.F."/>
        </authorList>
    </citation>
    <scope>NUCLEOTIDE SEQUENCE [LARGE SCALE GENOMIC DNA]</scope>
    <source>
        <strain evidence="2">4</strain>
        <tissue evidence="2">Leaf</tissue>
    </source>
</reference>
<dbReference type="AlphaFoldDB" id="A0A7J9AXI7"/>
<protein>
    <submittedName>
        <fullName evidence="2">Uncharacterized protein</fullName>
    </submittedName>
</protein>
<accession>A0A7J9AXI7</accession>
<keyword evidence="3" id="KW-1185">Reference proteome</keyword>
<feature type="non-terminal residue" evidence="2">
    <location>
        <position position="182"/>
    </location>
</feature>